<comment type="caution">
    <text evidence="1">The sequence shown here is derived from an EMBL/GenBank/DDBJ whole genome shotgun (WGS) entry which is preliminary data.</text>
</comment>
<accession>A0ABQ5EM49</accession>
<name>A0ABQ5EM49_9ASTR</name>
<reference evidence="1" key="1">
    <citation type="journal article" date="2022" name="Int. J. Mol. Sci.">
        <title>Draft Genome of Tanacetum Coccineum: Genomic Comparison of Closely Related Tanacetum-Family Plants.</title>
        <authorList>
            <person name="Yamashiro T."/>
            <person name="Shiraishi A."/>
            <person name="Nakayama K."/>
            <person name="Satake H."/>
        </authorList>
    </citation>
    <scope>NUCLEOTIDE SEQUENCE</scope>
</reference>
<gene>
    <name evidence="1" type="ORF">Tco_0978122</name>
</gene>
<organism evidence="1 2">
    <name type="scientific">Tanacetum coccineum</name>
    <dbReference type="NCBI Taxonomy" id="301880"/>
    <lineage>
        <taxon>Eukaryota</taxon>
        <taxon>Viridiplantae</taxon>
        <taxon>Streptophyta</taxon>
        <taxon>Embryophyta</taxon>
        <taxon>Tracheophyta</taxon>
        <taxon>Spermatophyta</taxon>
        <taxon>Magnoliopsida</taxon>
        <taxon>eudicotyledons</taxon>
        <taxon>Gunneridae</taxon>
        <taxon>Pentapetalae</taxon>
        <taxon>asterids</taxon>
        <taxon>campanulids</taxon>
        <taxon>Asterales</taxon>
        <taxon>Asteraceae</taxon>
        <taxon>Asteroideae</taxon>
        <taxon>Anthemideae</taxon>
        <taxon>Anthemidinae</taxon>
        <taxon>Tanacetum</taxon>
    </lineage>
</organism>
<proteinExistence type="predicted"/>
<dbReference type="Proteomes" id="UP001151760">
    <property type="component" value="Unassembled WGS sequence"/>
</dbReference>
<protein>
    <submittedName>
        <fullName evidence="1">Uncharacterized protein</fullName>
    </submittedName>
</protein>
<evidence type="ECO:0000313" key="1">
    <source>
        <dbReference type="EMBL" id="GJT51965.1"/>
    </source>
</evidence>
<evidence type="ECO:0000313" key="2">
    <source>
        <dbReference type="Proteomes" id="UP001151760"/>
    </source>
</evidence>
<keyword evidence="2" id="KW-1185">Reference proteome</keyword>
<sequence>MISAAGVCHVLGYSDSQLDEKQLGVSWHTHKVTKFAPSENREQHVTLMSNVRDTKSGECFVLKIPDSRNESSSAESDTKGSVRAVAEVPALSQAQGLCSARVVGTVHSPSDSKMRALYGIAVLAKEKVTSSNVHAVVM</sequence>
<reference evidence="1" key="2">
    <citation type="submission" date="2022-01" db="EMBL/GenBank/DDBJ databases">
        <authorList>
            <person name="Yamashiro T."/>
            <person name="Shiraishi A."/>
            <person name="Satake H."/>
            <person name="Nakayama K."/>
        </authorList>
    </citation>
    <scope>NUCLEOTIDE SEQUENCE</scope>
</reference>
<dbReference type="EMBL" id="BQNB010016451">
    <property type="protein sequence ID" value="GJT51965.1"/>
    <property type="molecule type" value="Genomic_DNA"/>
</dbReference>